<dbReference type="EMBL" id="BPPX01000008">
    <property type="protein sequence ID" value="GJC81752.1"/>
    <property type="molecule type" value="Genomic_DNA"/>
</dbReference>
<evidence type="ECO:0000313" key="1">
    <source>
        <dbReference type="EMBL" id="GJC81752.1"/>
    </source>
</evidence>
<keyword evidence="2" id="KW-1185">Reference proteome</keyword>
<dbReference type="Proteomes" id="UP001055172">
    <property type="component" value="Unassembled WGS sequence"/>
</dbReference>
<accession>A0AA37GJT8</accession>
<proteinExistence type="predicted"/>
<sequence length="132" mass="14079">MSLVISNLLSFANPSVSQRAEVLAHDQPPPSASWWVLPKRIPVRHQHENLVERLGRRVAALAVVDTAGDLSGDAALGALLVATLQVFGAAEREVVVDYMGVERLDLVAHVGALGVEEGDVLIRPALQNGAVY</sequence>
<evidence type="ECO:0000313" key="2">
    <source>
        <dbReference type="Proteomes" id="UP001055172"/>
    </source>
</evidence>
<name>A0AA37GJT8_9PEZI</name>
<protein>
    <submittedName>
        <fullName evidence="1">Uncharacterized protein</fullName>
    </submittedName>
</protein>
<organism evidence="1 2">
    <name type="scientific">Colletotrichum liriopes</name>
    <dbReference type="NCBI Taxonomy" id="708192"/>
    <lineage>
        <taxon>Eukaryota</taxon>
        <taxon>Fungi</taxon>
        <taxon>Dikarya</taxon>
        <taxon>Ascomycota</taxon>
        <taxon>Pezizomycotina</taxon>
        <taxon>Sordariomycetes</taxon>
        <taxon>Hypocreomycetidae</taxon>
        <taxon>Glomerellales</taxon>
        <taxon>Glomerellaceae</taxon>
        <taxon>Colletotrichum</taxon>
        <taxon>Colletotrichum spaethianum species complex</taxon>
    </lineage>
</organism>
<dbReference type="AlphaFoldDB" id="A0AA37GJT8"/>
<reference evidence="1 2" key="1">
    <citation type="submission" date="2021-07" db="EMBL/GenBank/DDBJ databases">
        <title>Genome data of Colletotrichum spaethianum.</title>
        <authorList>
            <person name="Utami Y.D."/>
            <person name="Hiruma K."/>
        </authorList>
    </citation>
    <scope>NUCLEOTIDE SEQUENCE [LARGE SCALE GENOMIC DNA]</scope>
    <source>
        <strain evidence="1 2">MAFF 242679</strain>
    </source>
</reference>
<comment type="caution">
    <text evidence="1">The sequence shown here is derived from an EMBL/GenBank/DDBJ whole genome shotgun (WGS) entry which is preliminary data.</text>
</comment>
<gene>
    <name evidence="1" type="ORF">ColLi_04590</name>
</gene>